<evidence type="ECO:0000256" key="1">
    <source>
        <dbReference type="SAM" id="MobiDB-lite"/>
    </source>
</evidence>
<evidence type="ECO:0000313" key="3">
    <source>
        <dbReference type="Proteomes" id="UP000265520"/>
    </source>
</evidence>
<accession>A0A392SJI7</accession>
<evidence type="ECO:0000313" key="2">
    <source>
        <dbReference type="EMBL" id="MCI48036.1"/>
    </source>
</evidence>
<proteinExistence type="predicted"/>
<sequence length="80" mass="8912">SIDTVAANPKPRRLQISTDLGKTEIKARRVRIEKHPPPKDPPPTTQNQQPRDSMMQNKTGDAKTRTNAEPTERGKTTPKG</sequence>
<keyword evidence="3" id="KW-1185">Reference proteome</keyword>
<feature type="non-terminal residue" evidence="2">
    <location>
        <position position="1"/>
    </location>
</feature>
<organism evidence="2 3">
    <name type="scientific">Trifolium medium</name>
    <dbReference type="NCBI Taxonomy" id="97028"/>
    <lineage>
        <taxon>Eukaryota</taxon>
        <taxon>Viridiplantae</taxon>
        <taxon>Streptophyta</taxon>
        <taxon>Embryophyta</taxon>
        <taxon>Tracheophyta</taxon>
        <taxon>Spermatophyta</taxon>
        <taxon>Magnoliopsida</taxon>
        <taxon>eudicotyledons</taxon>
        <taxon>Gunneridae</taxon>
        <taxon>Pentapetalae</taxon>
        <taxon>rosids</taxon>
        <taxon>fabids</taxon>
        <taxon>Fabales</taxon>
        <taxon>Fabaceae</taxon>
        <taxon>Papilionoideae</taxon>
        <taxon>50 kb inversion clade</taxon>
        <taxon>NPAAA clade</taxon>
        <taxon>Hologalegina</taxon>
        <taxon>IRL clade</taxon>
        <taxon>Trifolieae</taxon>
        <taxon>Trifolium</taxon>
    </lineage>
</organism>
<name>A0A392SJI7_9FABA</name>
<dbReference type="Proteomes" id="UP000265520">
    <property type="component" value="Unassembled WGS sequence"/>
</dbReference>
<feature type="region of interest" description="Disordered" evidence="1">
    <location>
        <begin position="1"/>
        <end position="80"/>
    </location>
</feature>
<feature type="compositionally biased region" description="Basic and acidic residues" evidence="1">
    <location>
        <begin position="60"/>
        <end position="80"/>
    </location>
</feature>
<dbReference type="AlphaFoldDB" id="A0A392SJI7"/>
<comment type="caution">
    <text evidence="2">The sequence shown here is derived from an EMBL/GenBank/DDBJ whole genome shotgun (WGS) entry which is preliminary data.</text>
</comment>
<protein>
    <submittedName>
        <fullName evidence="2">Uncharacterized protein</fullName>
    </submittedName>
</protein>
<reference evidence="2 3" key="1">
    <citation type="journal article" date="2018" name="Front. Plant Sci.">
        <title>Red Clover (Trifolium pratense) and Zigzag Clover (T. medium) - A Picture of Genomic Similarities and Differences.</title>
        <authorList>
            <person name="Dluhosova J."/>
            <person name="Istvanek J."/>
            <person name="Nedelnik J."/>
            <person name="Repkova J."/>
        </authorList>
    </citation>
    <scope>NUCLEOTIDE SEQUENCE [LARGE SCALE GENOMIC DNA]</scope>
    <source>
        <strain evidence="3">cv. 10/8</strain>
        <tissue evidence="2">Leaf</tissue>
    </source>
</reference>
<dbReference type="EMBL" id="LXQA010380678">
    <property type="protein sequence ID" value="MCI48036.1"/>
    <property type="molecule type" value="Genomic_DNA"/>
</dbReference>